<dbReference type="Proteomes" id="UP001320766">
    <property type="component" value="Unassembled WGS sequence"/>
</dbReference>
<accession>A0ABT1KEW3</accession>
<evidence type="ECO:0000313" key="3">
    <source>
        <dbReference type="EMBL" id="MCP2352558.1"/>
    </source>
</evidence>
<proteinExistence type="predicted"/>
<protein>
    <submittedName>
        <fullName evidence="3">Aminoglycoside phosphotransferase (APT) family kinase protein</fullName>
    </submittedName>
</protein>
<gene>
    <name evidence="3" type="ORF">HD595_008680</name>
</gene>
<feature type="region of interest" description="Disordered" evidence="1">
    <location>
        <begin position="100"/>
        <end position="119"/>
    </location>
</feature>
<dbReference type="RefSeq" id="WP_253780110.1">
    <property type="nucleotide sequence ID" value="NZ_BAAAVE010000033.1"/>
</dbReference>
<evidence type="ECO:0000256" key="1">
    <source>
        <dbReference type="SAM" id="MobiDB-lite"/>
    </source>
</evidence>
<dbReference type="InterPro" id="IPR002575">
    <property type="entry name" value="Aminoglycoside_PTrfase"/>
</dbReference>
<evidence type="ECO:0000259" key="2">
    <source>
        <dbReference type="Pfam" id="PF01636"/>
    </source>
</evidence>
<dbReference type="PANTHER" id="PTHR21310">
    <property type="entry name" value="AMINOGLYCOSIDE PHOSPHOTRANSFERASE-RELATED-RELATED"/>
    <property type="match status" value="1"/>
</dbReference>
<dbReference type="InterPro" id="IPR051678">
    <property type="entry name" value="AGP_Transferase"/>
</dbReference>
<keyword evidence="3" id="KW-0808">Transferase</keyword>
<dbReference type="Pfam" id="PF01636">
    <property type="entry name" value="APH"/>
    <property type="match status" value="1"/>
</dbReference>
<dbReference type="EMBL" id="JAMZEC010000001">
    <property type="protein sequence ID" value="MCP2352558.1"/>
    <property type="molecule type" value="Genomic_DNA"/>
</dbReference>
<dbReference type="GO" id="GO:0016301">
    <property type="term" value="F:kinase activity"/>
    <property type="evidence" value="ECO:0007669"/>
    <property type="project" value="UniProtKB-KW"/>
</dbReference>
<dbReference type="Gene3D" id="3.90.1200.10">
    <property type="match status" value="1"/>
</dbReference>
<organism evidence="3 4">
    <name type="scientific">Nonomuraea roseoviolacea subsp. carminata</name>
    <dbReference type="NCBI Taxonomy" id="160689"/>
    <lineage>
        <taxon>Bacteria</taxon>
        <taxon>Bacillati</taxon>
        <taxon>Actinomycetota</taxon>
        <taxon>Actinomycetes</taxon>
        <taxon>Streptosporangiales</taxon>
        <taxon>Streptosporangiaceae</taxon>
        <taxon>Nonomuraea</taxon>
    </lineage>
</organism>
<evidence type="ECO:0000313" key="4">
    <source>
        <dbReference type="Proteomes" id="UP001320766"/>
    </source>
</evidence>
<sequence length="441" mass="47249">MADDDFTPLRVTYRTIGRDTSRRIRAWARANGHPASDRGSSLGGISTVVLARGLDGREVLRRLGAADADIRPIRDADHTMPEGPEIVTVRRIGDAAPFSAPPYPVPVSDPGRRRKGEDGVRAGVSACGTMAEYEPSDETLAVIARRHGGAAGQVRPLAGGVANRVYLLGDDLVLRVPRAGRFLPDLVKEAAVIPAARRAGVRAPEVVAFDDTCSVAGVPYMVLARARGADLADLDLPAAGMERVFREVGRELAKLHRLSPATAPALAALPVDDGAADPWALTGRLLEEGWIDAGHARWLTGWLDRLSARLPEDPPVVLVHGDIAPQNLVVAPETARLDAIVDWGDAQWADPATDFAKIPLNGVPAALDGYRREAGEGAWEAGEGAWEARVLWFHLVWALGRLADPVPRPRERHWSAPPAGRLLGLLRFFASGPPAPWDSLA</sequence>
<dbReference type="SUPFAM" id="SSF56112">
    <property type="entry name" value="Protein kinase-like (PK-like)"/>
    <property type="match status" value="1"/>
</dbReference>
<dbReference type="Gene3D" id="3.30.200.20">
    <property type="entry name" value="Phosphorylase Kinase, domain 1"/>
    <property type="match status" value="1"/>
</dbReference>
<feature type="domain" description="Aminoglycoside phosphotransferase" evidence="2">
    <location>
        <begin position="154"/>
        <end position="381"/>
    </location>
</feature>
<keyword evidence="3" id="KW-0418">Kinase</keyword>
<comment type="caution">
    <text evidence="3">The sequence shown here is derived from an EMBL/GenBank/DDBJ whole genome shotgun (WGS) entry which is preliminary data.</text>
</comment>
<name>A0ABT1KEW3_9ACTN</name>
<dbReference type="InterPro" id="IPR011009">
    <property type="entry name" value="Kinase-like_dom_sf"/>
</dbReference>
<dbReference type="PANTHER" id="PTHR21310:SF15">
    <property type="entry name" value="AMINOGLYCOSIDE PHOSPHOTRANSFERASE DOMAIN-CONTAINING PROTEIN"/>
    <property type="match status" value="1"/>
</dbReference>
<reference evidence="3 4" key="1">
    <citation type="submission" date="2022-06" db="EMBL/GenBank/DDBJ databases">
        <title>Sequencing the genomes of 1000 actinobacteria strains.</title>
        <authorList>
            <person name="Klenk H.-P."/>
        </authorList>
    </citation>
    <scope>NUCLEOTIDE SEQUENCE [LARGE SCALE GENOMIC DNA]</scope>
    <source>
        <strain evidence="3 4">DSM 44170</strain>
    </source>
</reference>
<keyword evidence="4" id="KW-1185">Reference proteome</keyword>